<keyword evidence="6" id="KW-0067">ATP-binding</keyword>
<dbReference type="PROSITE" id="PS50112">
    <property type="entry name" value="PAS"/>
    <property type="match status" value="1"/>
</dbReference>
<proteinExistence type="predicted"/>
<dbReference type="InterPro" id="IPR000014">
    <property type="entry name" value="PAS"/>
</dbReference>
<dbReference type="InterPro" id="IPR005467">
    <property type="entry name" value="His_kinase_dom"/>
</dbReference>
<dbReference type="EC" id="2.7.13.3" evidence="2"/>
<evidence type="ECO:0000256" key="3">
    <source>
        <dbReference type="ARBA" id="ARBA00022553"/>
    </source>
</evidence>
<dbReference type="SMART" id="SM00387">
    <property type="entry name" value="HATPase_c"/>
    <property type="match status" value="1"/>
</dbReference>
<dbReference type="PRINTS" id="PR00344">
    <property type="entry name" value="BCTRLSENSOR"/>
</dbReference>
<evidence type="ECO:0000259" key="4">
    <source>
        <dbReference type="PROSITE" id="PS50109"/>
    </source>
</evidence>
<dbReference type="InterPro" id="IPR013655">
    <property type="entry name" value="PAS_fold_3"/>
</dbReference>
<accession>A0ABW9JC33</accession>
<name>A0ABW9JC33_9SPHI</name>
<dbReference type="InterPro" id="IPR036890">
    <property type="entry name" value="HATPase_C_sf"/>
</dbReference>
<dbReference type="GO" id="GO:0005524">
    <property type="term" value="F:ATP binding"/>
    <property type="evidence" value="ECO:0007669"/>
    <property type="project" value="UniProtKB-KW"/>
</dbReference>
<evidence type="ECO:0000256" key="1">
    <source>
        <dbReference type="ARBA" id="ARBA00000085"/>
    </source>
</evidence>
<organism evidence="6 7">
    <name type="scientific">Pedobacter ureilyticus</name>
    <dbReference type="NCBI Taxonomy" id="1393051"/>
    <lineage>
        <taxon>Bacteria</taxon>
        <taxon>Pseudomonadati</taxon>
        <taxon>Bacteroidota</taxon>
        <taxon>Sphingobacteriia</taxon>
        <taxon>Sphingobacteriales</taxon>
        <taxon>Sphingobacteriaceae</taxon>
        <taxon>Pedobacter</taxon>
    </lineage>
</organism>
<dbReference type="PROSITE" id="PS50109">
    <property type="entry name" value="HIS_KIN"/>
    <property type="match status" value="1"/>
</dbReference>
<dbReference type="InterPro" id="IPR035965">
    <property type="entry name" value="PAS-like_dom_sf"/>
</dbReference>
<feature type="domain" description="Histidine kinase" evidence="4">
    <location>
        <begin position="143"/>
        <end position="361"/>
    </location>
</feature>
<gene>
    <name evidence="6" type="ORF">E6A44_013945</name>
</gene>
<dbReference type="InterPro" id="IPR004358">
    <property type="entry name" value="Sig_transdc_His_kin-like_C"/>
</dbReference>
<feature type="domain" description="PAS" evidence="5">
    <location>
        <begin position="5"/>
        <end position="78"/>
    </location>
</feature>
<evidence type="ECO:0000313" key="6">
    <source>
        <dbReference type="EMBL" id="MFN0256686.1"/>
    </source>
</evidence>
<dbReference type="SUPFAM" id="SSF55785">
    <property type="entry name" value="PYP-like sensor domain (PAS domain)"/>
    <property type="match status" value="1"/>
</dbReference>
<dbReference type="Gene3D" id="3.30.450.20">
    <property type="entry name" value="PAS domain"/>
    <property type="match status" value="1"/>
</dbReference>
<reference evidence="6 7" key="1">
    <citation type="submission" date="2024-12" db="EMBL/GenBank/DDBJ databases">
        <authorList>
            <person name="Hu S."/>
        </authorList>
    </citation>
    <scope>NUCLEOTIDE SEQUENCE [LARGE SCALE GENOMIC DNA]</scope>
    <source>
        <strain evidence="6 7">THG-T11</strain>
    </source>
</reference>
<dbReference type="Pfam" id="PF08447">
    <property type="entry name" value="PAS_3"/>
    <property type="match status" value="1"/>
</dbReference>
<dbReference type="Proteomes" id="UP001517247">
    <property type="component" value="Unassembled WGS sequence"/>
</dbReference>
<dbReference type="PANTHER" id="PTHR43547:SF2">
    <property type="entry name" value="HYBRID SIGNAL TRANSDUCTION HISTIDINE KINASE C"/>
    <property type="match status" value="1"/>
</dbReference>
<keyword evidence="7" id="KW-1185">Reference proteome</keyword>
<keyword evidence="3" id="KW-0597">Phosphoprotein</keyword>
<dbReference type="PANTHER" id="PTHR43547">
    <property type="entry name" value="TWO-COMPONENT HISTIDINE KINASE"/>
    <property type="match status" value="1"/>
</dbReference>
<dbReference type="Gene3D" id="3.30.565.10">
    <property type="entry name" value="Histidine kinase-like ATPase, C-terminal domain"/>
    <property type="match status" value="1"/>
</dbReference>
<evidence type="ECO:0000256" key="2">
    <source>
        <dbReference type="ARBA" id="ARBA00012438"/>
    </source>
</evidence>
<protein>
    <recommendedName>
        <fullName evidence="2">histidine kinase</fullName>
        <ecNumber evidence="2">2.7.13.3</ecNumber>
    </recommendedName>
</protein>
<dbReference type="RefSeq" id="WP_138723774.1">
    <property type="nucleotide sequence ID" value="NZ_SSHJ02000007.1"/>
</dbReference>
<dbReference type="EMBL" id="SSHJ02000007">
    <property type="protein sequence ID" value="MFN0256686.1"/>
    <property type="molecule type" value="Genomic_DNA"/>
</dbReference>
<keyword evidence="6" id="KW-0547">Nucleotide-binding</keyword>
<comment type="catalytic activity">
    <reaction evidence="1">
        <text>ATP + protein L-histidine = ADP + protein N-phospho-L-histidine.</text>
        <dbReference type="EC" id="2.7.13.3"/>
    </reaction>
</comment>
<sequence>MKNQEKSILVEMAESADEIFFVFDPKSQRFTYVNDAFEHFSRSNASELYTNPRLFLNLIHPDDRKLVISYFEQLLIEKVNTLFDFRILREDGVERWVRLKVYPILKDGKVNFLSGILEDDSTRKMGIFNMQSINAWKNSTLEILAHELTGPIGIVQELSKAVARKLPQDTAGEAHEWLAMISEICRRNLELVQTIIKKESLQTVDVKVNLERFELVSEVGQVIDIYLNSQLNAQRKFIFTHSDEELYASVDGMKYLQIVNNLLSNAVKFTKQGGTIKVHLESLEHTFLLTVADDGIGIPQHLQPLLFHKYTPAGRQGNDGQPSVGLGMWIIKNYVDMHHGKVWFESEENVGTKFLLNFRYR</sequence>
<comment type="caution">
    <text evidence="6">The sequence shown here is derived from an EMBL/GenBank/DDBJ whole genome shotgun (WGS) entry which is preliminary data.</text>
</comment>
<evidence type="ECO:0000313" key="7">
    <source>
        <dbReference type="Proteomes" id="UP001517247"/>
    </source>
</evidence>
<dbReference type="SMART" id="SM00091">
    <property type="entry name" value="PAS"/>
    <property type="match status" value="1"/>
</dbReference>
<dbReference type="CDD" id="cd00075">
    <property type="entry name" value="HATPase"/>
    <property type="match status" value="1"/>
</dbReference>
<dbReference type="InterPro" id="IPR003594">
    <property type="entry name" value="HATPase_dom"/>
</dbReference>
<dbReference type="SUPFAM" id="SSF55874">
    <property type="entry name" value="ATPase domain of HSP90 chaperone/DNA topoisomerase II/histidine kinase"/>
    <property type="match status" value="1"/>
</dbReference>
<dbReference type="CDD" id="cd00130">
    <property type="entry name" value="PAS"/>
    <property type="match status" value="1"/>
</dbReference>
<dbReference type="Pfam" id="PF02518">
    <property type="entry name" value="HATPase_c"/>
    <property type="match status" value="1"/>
</dbReference>
<dbReference type="NCBIfam" id="TIGR00229">
    <property type="entry name" value="sensory_box"/>
    <property type="match status" value="1"/>
</dbReference>
<evidence type="ECO:0000259" key="5">
    <source>
        <dbReference type="PROSITE" id="PS50112"/>
    </source>
</evidence>